<dbReference type="EMBL" id="JAVFWL010000006">
    <property type="protein sequence ID" value="KAK6761761.1"/>
    <property type="molecule type" value="Genomic_DNA"/>
</dbReference>
<dbReference type="Proteomes" id="UP001303046">
    <property type="component" value="Unassembled WGS sequence"/>
</dbReference>
<proteinExistence type="predicted"/>
<protein>
    <submittedName>
        <fullName evidence="1">Uncharacterized protein</fullName>
    </submittedName>
</protein>
<gene>
    <name evidence="1" type="primary">Necator_chrX.g22895</name>
    <name evidence="1" type="ORF">RB195_022732</name>
</gene>
<accession>A0ABR1EIL0</accession>
<sequence>MPVVDPHHQRSQVASLPIPNSPYHDVRIADLDSTIYGDGEAYLHGRKLLRGLPGVCHSEDLYAEIDVVYRWMTREKKSTSYTAIESGYSKSSSLFWSYTDETSRSLCSVISVEFSGSGWKRPPGRKRKSWAEVVKEDVTTLGVDRQFSRGIRFHMTWNSDEWIDSVQALAED</sequence>
<name>A0ABR1EIL0_NECAM</name>
<reference evidence="1 2" key="1">
    <citation type="submission" date="2023-08" db="EMBL/GenBank/DDBJ databases">
        <title>A Necator americanus chromosomal reference genome.</title>
        <authorList>
            <person name="Ilik V."/>
            <person name="Petrzelkova K.J."/>
            <person name="Pardy F."/>
            <person name="Fuh T."/>
            <person name="Niatou-Singa F.S."/>
            <person name="Gouil Q."/>
            <person name="Baker L."/>
            <person name="Ritchie M.E."/>
            <person name="Jex A.R."/>
            <person name="Gazzola D."/>
            <person name="Li H."/>
            <person name="Toshio Fujiwara R."/>
            <person name="Zhan B."/>
            <person name="Aroian R.V."/>
            <person name="Pafco B."/>
            <person name="Schwarz E.M."/>
        </authorList>
    </citation>
    <scope>NUCLEOTIDE SEQUENCE [LARGE SCALE GENOMIC DNA]</scope>
    <source>
        <strain evidence="1 2">Aroian</strain>
        <tissue evidence="1">Whole animal</tissue>
    </source>
</reference>
<organism evidence="1 2">
    <name type="scientific">Necator americanus</name>
    <name type="common">Human hookworm</name>
    <dbReference type="NCBI Taxonomy" id="51031"/>
    <lineage>
        <taxon>Eukaryota</taxon>
        <taxon>Metazoa</taxon>
        <taxon>Ecdysozoa</taxon>
        <taxon>Nematoda</taxon>
        <taxon>Chromadorea</taxon>
        <taxon>Rhabditida</taxon>
        <taxon>Rhabditina</taxon>
        <taxon>Rhabditomorpha</taxon>
        <taxon>Strongyloidea</taxon>
        <taxon>Ancylostomatidae</taxon>
        <taxon>Bunostominae</taxon>
        <taxon>Necator</taxon>
    </lineage>
</organism>
<keyword evidence="2" id="KW-1185">Reference proteome</keyword>
<evidence type="ECO:0000313" key="2">
    <source>
        <dbReference type="Proteomes" id="UP001303046"/>
    </source>
</evidence>
<evidence type="ECO:0000313" key="1">
    <source>
        <dbReference type="EMBL" id="KAK6761761.1"/>
    </source>
</evidence>
<comment type="caution">
    <text evidence="1">The sequence shown here is derived from an EMBL/GenBank/DDBJ whole genome shotgun (WGS) entry which is preliminary data.</text>
</comment>